<comment type="caution">
    <text evidence="2">The sequence shown here is derived from an EMBL/GenBank/DDBJ whole genome shotgun (WGS) entry which is preliminary data.</text>
</comment>
<dbReference type="Proteomes" id="UP001558713">
    <property type="component" value="Unassembled WGS sequence"/>
</dbReference>
<proteinExistence type="predicted"/>
<evidence type="ECO:0008006" key="4">
    <source>
        <dbReference type="Google" id="ProtNLM"/>
    </source>
</evidence>
<feature type="chain" id="PRO_5044835906" description="Nuclease HARBI1" evidence="1">
    <location>
        <begin position="17"/>
        <end position="152"/>
    </location>
</feature>
<evidence type="ECO:0000256" key="1">
    <source>
        <dbReference type="SAM" id="SignalP"/>
    </source>
</evidence>
<accession>A0ABD1A893</accession>
<dbReference type="InterPro" id="IPR006912">
    <property type="entry name" value="Harbinger_derived_prot"/>
</dbReference>
<dbReference type="Pfam" id="PF04827">
    <property type="entry name" value="Plant_tran"/>
    <property type="match status" value="1"/>
</dbReference>
<feature type="signal peptide" evidence="1">
    <location>
        <begin position="1"/>
        <end position="16"/>
    </location>
</feature>
<keyword evidence="1" id="KW-0732">Signal</keyword>
<keyword evidence="3" id="KW-1185">Reference proteome</keyword>
<reference evidence="2 3" key="1">
    <citation type="submission" date="2024-04" db="EMBL/GenBank/DDBJ databases">
        <title>Genome assembly C_amara_ONT_v2.</title>
        <authorList>
            <person name="Yant L."/>
            <person name="Moore C."/>
            <person name="Slenker M."/>
        </authorList>
    </citation>
    <scope>NUCLEOTIDE SEQUENCE [LARGE SCALE GENOMIC DNA]</scope>
    <source>
        <tissue evidence="2">Leaf</tissue>
    </source>
</reference>
<dbReference type="PANTHER" id="PTHR47150:SF7">
    <property type="entry name" value="NUCLEASE"/>
    <property type="match status" value="1"/>
</dbReference>
<sequence length="152" mass="17782">MIWVIILLTGYIQNEATFVQTIHDPRGPKKKLFAMKQESCRKDVERAFGVLQSRFAIVVGPTRLWSKTVLHDIMTTCIIMHNMIIEDERDLDAPVEEQTEFPTPEVEMTGDEDARFQAFLARHRKIKNREAHIELRNALIEHLWFAYSQSEN</sequence>
<protein>
    <recommendedName>
        <fullName evidence="4">Nuclease HARBI1</fullName>
    </recommendedName>
</protein>
<dbReference type="AlphaFoldDB" id="A0ABD1A893"/>
<organism evidence="2 3">
    <name type="scientific">Cardamine amara subsp. amara</name>
    <dbReference type="NCBI Taxonomy" id="228776"/>
    <lineage>
        <taxon>Eukaryota</taxon>
        <taxon>Viridiplantae</taxon>
        <taxon>Streptophyta</taxon>
        <taxon>Embryophyta</taxon>
        <taxon>Tracheophyta</taxon>
        <taxon>Spermatophyta</taxon>
        <taxon>Magnoliopsida</taxon>
        <taxon>eudicotyledons</taxon>
        <taxon>Gunneridae</taxon>
        <taxon>Pentapetalae</taxon>
        <taxon>rosids</taxon>
        <taxon>malvids</taxon>
        <taxon>Brassicales</taxon>
        <taxon>Brassicaceae</taxon>
        <taxon>Cardamineae</taxon>
        <taxon>Cardamine</taxon>
    </lineage>
</organism>
<gene>
    <name evidence="2" type="ORF">V5N11_015291</name>
</gene>
<name>A0ABD1A893_CARAN</name>
<evidence type="ECO:0000313" key="2">
    <source>
        <dbReference type="EMBL" id="KAL1203043.1"/>
    </source>
</evidence>
<evidence type="ECO:0000313" key="3">
    <source>
        <dbReference type="Proteomes" id="UP001558713"/>
    </source>
</evidence>
<dbReference type="EMBL" id="JBANAX010000566">
    <property type="protein sequence ID" value="KAL1203043.1"/>
    <property type="molecule type" value="Genomic_DNA"/>
</dbReference>
<dbReference type="PANTHER" id="PTHR47150">
    <property type="entry name" value="OS12G0169200 PROTEIN"/>
    <property type="match status" value="1"/>
</dbReference>